<feature type="domain" description="Methionyl/Valyl/Leucyl/Isoleucyl-tRNA synthetase anticodon-binding" evidence="12">
    <location>
        <begin position="675"/>
        <end position="822"/>
    </location>
</feature>
<dbReference type="InterPro" id="IPR023585">
    <property type="entry name" value="Ile-tRNA-ligase_type1"/>
</dbReference>
<evidence type="ECO:0000259" key="12">
    <source>
        <dbReference type="Pfam" id="PF08264"/>
    </source>
</evidence>
<dbReference type="GO" id="GO:0006428">
    <property type="term" value="P:isoleucyl-tRNA aminoacylation"/>
    <property type="evidence" value="ECO:0007669"/>
    <property type="project" value="UniProtKB-UniRule"/>
</dbReference>
<dbReference type="GO" id="GO:0002161">
    <property type="term" value="F:aminoacyl-tRNA deacylase activity"/>
    <property type="evidence" value="ECO:0007669"/>
    <property type="project" value="InterPro"/>
</dbReference>
<feature type="binding site" evidence="10">
    <location>
        <position position="860"/>
    </location>
    <ligand>
        <name>Zn(2+)</name>
        <dbReference type="ChEBI" id="CHEBI:29105"/>
    </ligand>
</feature>
<gene>
    <name evidence="10 13" type="primary">ileS</name>
    <name evidence="13" type="ORF">FJO69_00220</name>
</gene>
<dbReference type="InterPro" id="IPR013155">
    <property type="entry name" value="M/V/L/I-tRNA-synth_anticd-bd"/>
</dbReference>
<dbReference type="PRINTS" id="PR00984">
    <property type="entry name" value="TRNASYNTHILE"/>
</dbReference>
<dbReference type="InterPro" id="IPR002300">
    <property type="entry name" value="aa-tRNA-synth_Ia"/>
</dbReference>
<comment type="subcellular location">
    <subcellularLocation>
        <location evidence="10">Cytoplasm</location>
    </subcellularLocation>
</comment>
<dbReference type="InterPro" id="IPR050081">
    <property type="entry name" value="Ile-tRNA_ligase"/>
</dbReference>
<organism evidence="13 14">
    <name type="scientific">[Mycoplasma] falconis</name>
    <dbReference type="NCBI Taxonomy" id="92403"/>
    <lineage>
        <taxon>Bacteria</taxon>
        <taxon>Bacillati</taxon>
        <taxon>Mycoplasmatota</taxon>
        <taxon>Mycoplasmoidales</taxon>
        <taxon>Metamycoplasmataceae</taxon>
        <taxon>Metamycoplasma</taxon>
    </lineage>
</organism>
<dbReference type="InterPro" id="IPR014729">
    <property type="entry name" value="Rossmann-like_a/b/a_fold"/>
</dbReference>
<evidence type="ECO:0000256" key="5">
    <source>
        <dbReference type="ARBA" id="ARBA00022840"/>
    </source>
</evidence>
<feature type="binding site" evidence="10">
    <location>
        <position position="882"/>
    </location>
    <ligand>
        <name>Zn(2+)</name>
        <dbReference type="ChEBI" id="CHEBI:29105"/>
    </ligand>
</feature>
<evidence type="ECO:0000256" key="4">
    <source>
        <dbReference type="ARBA" id="ARBA00022741"/>
    </source>
</evidence>
<dbReference type="OrthoDB" id="9810365at2"/>
<dbReference type="GO" id="GO:0000049">
    <property type="term" value="F:tRNA binding"/>
    <property type="evidence" value="ECO:0007669"/>
    <property type="project" value="InterPro"/>
</dbReference>
<dbReference type="SUPFAM" id="SSF50677">
    <property type="entry name" value="ValRS/IleRS/LeuRS editing domain"/>
    <property type="match status" value="1"/>
</dbReference>
<evidence type="ECO:0000256" key="7">
    <source>
        <dbReference type="ARBA" id="ARBA00023146"/>
    </source>
</evidence>
<feature type="binding site" evidence="10">
    <location>
        <position position="879"/>
    </location>
    <ligand>
        <name>Zn(2+)</name>
        <dbReference type="ChEBI" id="CHEBI:29105"/>
    </ligand>
</feature>
<dbReference type="InterPro" id="IPR001412">
    <property type="entry name" value="aa-tRNA-synth_I_CS"/>
</dbReference>
<dbReference type="NCBIfam" id="TIGR00392">
    <property type="entry name" value="ileS"/>
    <property type="match status" value="1"/>
</dbReference>
<feature type="binding site" evidence="10">
    <location>
        <position position="551"/>
    </location>
    <ligand>
        <name>L-isoleucyl-5'-AMP</name>
        <dbReference type="ChEBI" id="CHEBI:178002"/>
    </ligand>
</feature>
<keyword evidence="14" id="KW-1185">Reference proteome</keyword>
<evidence type="ECO:0000256" key="1">
    <source>
        <dbReference type="ARBA" id="ARBA00006887"/>
    </source>
</evidence>
<evidence type="ECO:0000256" key="10">
    <source>
        <dbReference type="HAMAP-Rule" id="MF_02002"/>
    </source>
</evidence>
<dbReference type="AlphaFoldDB" id="A0A501XBN0"/>
<comment type="subunit">
    <text evidence="10">Monomer.</text>
</comment>
<evidence type="ECO:0000256" key="6">
    <source>
        <dbReference type="ARBA" id="ARBA00022917"/>
    </source>
</evidence>
<keyword evidence="10" id="KW-0479">Metal-binding</keyword>
<evidence type="ECO:0000256" key="2">
    <source>
        <dbReference type="ARBA" id="ARBA00022490"/>
    </source>
</evidence>
<name>A0A501XBN0_9BACT</name>
<dbReference type="CDD" id="cd07960">
    <property type="entry name" value="Anticodon_Ia_Ile_BEm"/>
    <property type="match status" value="1"/>
</dbReference>
<comment type="function">
    <text evidence="8 10">Catalyzes the attachment of isoleucine to tRNA(Ile). As IleRS can inadvertently accommodate and process structurally similar amino acids such as valine, to avoid such errors it has two additional distinct tRNA(Ile)-dependent editing activities. One activity is designated as 'pretransfer' editing and involves the hydrolysis of activated Val-AMP. The other activity is designated 'posttransfer' editing and involves deacylation of mischarged Val-tRNA(Ile).</text>
</comment>
<keyword evidence="2 10" id="KW-0963">Cytoplasm</keyword>
<feature type="domain" description="Aminoacyl-tRNA synthetase class Ia" evidence="11">
    <location>
        <begin position="32"/>
        <end position="631"/>
    </location>
</feature>
<feature type="binding site" evidence="10">
    <location>
        <position position="863"/>
    </location>
    <ligand>
        <name>Zn(2+)</name>
        <dbReference type="ChEBI" id="CHEBI:29105"/>
    </ligand>
</feature>
<keyword evidence="5 10" id="KW-0067">ATP-binding</keyword>
<keyword evidence="10" id="KW-0862">Zinc</keyword>
<dbReference type="EC" id="6.1.1.5" evidence="10"/>
<dbReference type="GO" id="GO:0008270">
    <property type="term" value="F:zinc ion binding"/>
    <property type="evidence" value="ECO:0007669"/>
    <property type="project" value="UniProtKB-UniRule"/>
</dbReference>
<evidence type="ECO:0000256" key="3">
    <source>
        <dbReference type="ARBA" id="ARBA00022598"/>
    </source>
</evidence>
<comment type="catalytic activity">
    <reaction evidence="9 10">
        <text>tRNA(Ile) + L-isoleucine + ATP = L-isoleucyl-tRNA(Ile) + AMP + diphosphate</text>
        <dbReference type="Rhea" id="RHEA:11060"/>
        <dbReference type="Rhea" id="RHEA-COMP:9666"/>
        <dbReference type="Rhea" id="RHEA-COMP:9695"/>
        <dbReference type="ChEBI" id="CHEBI:30616"/>
        <dbReference type="ChEBI" id="CHEBI:33019"/>
        <dbReference type="ChEBI" id="CHEBI:58045"/>
        <dbReference type="ChEBI" id="CHEBI:78442"/>
        <dbReference type="ChEBI" id="CHEBI:78528"/>
        <dbReference type="ChEBI" id="CHEBI:456215"/>
        <dbReference type="EC" id="6.1.1.5"/>
    </reaction>
</comment>
<dbReference type="PROSITE" id="PS00178">
    <property type="entry name" value="AA_TRNA_LIGASE_I"/>
    <property type="match status" value="1"/>
</dbReference>
<dbReference type="GO" id="GO:0004822">
    <property type="term" value="F:isoleucine-tRNA ligase activity"/>
    <property type="evidence" value="ECO:0007669"/>
    <property type="project" value="UniProtKB-UniRule"/>
</dbReference>
<accession>A0A501XBN0</accession>
<dbReference type="HAMAP" id="MF_02002">
    <property type="entry name" value="Ile_tRNA_synth_type1"/>
    <property type="match status" value="1"/>
</dbReference>
<dbReference type="PANTHER" id="PTHR42765:SF1">
    <property type="entry name" value="ISOLEUCINE--TRNA LIGASE, MITOCHONDRIAL"/>
    <property type="match status" value="1"/>
</dbReference>
<dbReference type="FunFam" id="3.40.50.620:FF:000152">
    <property type="entry name" value="Isoleucine--tRNA ligase"/>
    <property type="match status" value="1"/>
</dbReference>
<protein>
    <recommendedName>
        <fullName evidence="10">Isoleucine--tRNA ligase</fullName>
        <ecNumber evidence="10">6.1.1.5</ecNumber>
    </recommendedName>
    <alternativeName>
        <fullName evidence="10">Isoleucyl-tRNA synthetase</fullName>
        <shortName evidence="10">IleRS</shortName>
    </alternativeName>
</protein>
<feature type="short sequence motif" description="'KMSKS' region" evidence="10">
    <location>
        <begin position="592"/>
        <end position="596"/>
    </location>
</feature>
<dbReference type="GO" id="GO:0005524">
    <property type="term" value="F:ATP binding"/>
    <property type="evidence" value="ECO:0007669"/>
    <property type="project" value="UniProtKB-UniRule"/>
</dbReference>
<dbReference type="Pfam" id="PF00133">
    <property type="entry name" value="tRNA-synt_1"/>
    <property type="match status" value="1"/>
</dbReference>
<keyword evidence="4 10" id="KW-0547">Nucleotide-binding</keyword>
<comment type="domain">
    <text evidence="10">IleRS has two distinct active sites: one for aminoacylation and one for editing. The misactivated valine is translocated from the active site to the editing site, which sterically excludes the correctly activated isoleucine. The single editing site contains two valyl binding pockets, one specific for each substrate (Val-AMP or Val-tRNA(Ile)).</text>
</comment>
<dbReference type="SUPFAM" id="SSF52374">
    <property type="entry name" value="Nucleotidylyl transferase"/>
    <property type="match status" value="1"/>
</dbReference>
<evidence type="ECO:0000256" key="9">
    <source>
        <dbReference type="ARBA" id="ARBA00048359"/>
    </source>
</evidence>
<dbReference type="InterPro" id="IPR033708">
    <property type="entry name" value="Anticodon_Ile_BEm"/>
</dbReference>
<dbReference type="SUPFAM" id="SSF47323">
    <property type="entry name" value="Anticodon-binding domain of a subclass of class I aminoacyl-tRNA synthetases"/>
    <property type="match status" value="1"/>
</dbReference>
<evidence type="ECO:0000259" key="11">
    <source>
        <dbReference type="Pfam" id="PF00133"/>
    </source>
</evidence>
<comment type="caution">
    <text evidence="13">The sequence shown here is derived from an EMBL/GenBank/DDBJ whole genome shotgun (WGS) entry which is preliminary data.</text>
</comment>
<evidence type="ECO:0000256" key="8">
    <source>
        <dbReference type="ARBA" id="ARBA00025217"/>
    </source>
</evidence>
<dbReference type="InterPro" id="IPR009008">
    <property type="entry name" value="Val/Leu/Ile-tRNA-synth_edit"/>
</dbReference>
<feature type="binding site" evidence="10">
    <location>
        <position position="595"/>
    </location>
    <ligand>
        <name>ATP</name>
        <dbReference type="ChEBI" id="CHEBI:30616"/>
    </ligand>
</feature>
<dbReference type="Gene3D" id="1.10.730.20">
    <property type="match status" value="1"/>
</dbReference>
<evidence type="ECO:0000313" key="14">
    <source>
        <dbReference type="Proteomes" id="UP000319776"/>
    </source>
</evidence>
<keyword evidence="7 10" id="KW-0030">Aminoacyl-tRNA synthetase</keyword>
<dbReference type="CDD" id="cd00818">
    <property type="entry name" value="IleRS_core"/>
    <property type="match status" value="1"/>
</dbReference>
<keyword evidence="6 10" id="KW-0648">Protein biosynthesis</keyword>
<comment type="similarity">
    <text evidence="1 10">Belongs to the class-I aminoacyl-tRNA synthetase family. IleS type 1 subfamily.</text>
</comment>
<feature type="short sequence motif" description="'HIGH' region" evidence="10">
    <location>
        <begin position="61"/>
        <end position="71"/>
    </location>
</feature>
<dbReference type="Pfam" id="PF08264">
    <property type="entry name" value="Anticodon_1"/>
    <property type="match status" value="1"/>
</dbReference>
<dbReference type="Proteomes" id="UP000319776">
    <property type="component" value="Unassembled WGS sequence"/>
</dbReference>
<dbReference type="InterPro" id="IPR002301">
    <property type="entry name" value="Ile-tRNA-ligase"/>
</dbReference>
<comment type="cofactor">
    <cofactor evidence="10">
        <name>Zn(2+)</name>
        <dbReference type="ChEBI" id="CHEBI:29105"/>
    </cofactor>
    <text evidence="10">Binds 1 zinc ion per subunit.</text>
</comment>
<dbReference type="InterPro" id="IPR009080">
    <property type="entry name" value="tRNAsynth_Ia_anticodon-bd"/>
</dbReference>
<dbReference type="Gene3D" id="3.40.50.620">
    <property type="entry name" value="HUPs"/>
    <property type="match status" value="2"/>
</dbReference>
<dbReference type="RefSeq" id="WP_140781000.1">
    <property type="nucleotide sequence ID" value="NZ_VFSS01000001.1"/>
</dbReference>
<dbReference type="GO" id="GO:0005829">
    <property type="term" value="C:cytosol"/>
    <property type="evidence" value="ECO:0007669"/>
    <property type="project" value="TreeGrafter"/>
</dbReference>
<dbReference type="PANTHER" id="PTHR42765">
    <property type="entry name" value="SOLEUCYL-TRNA SYNTHETASE"/>
    <property type="match status" value="1"/>
</dbReference>
<evidence type="ECO:0000313" key="13">
    <source>
        <dbReference type="EMBL" id="TPE58028.1"/>
    </source>
</evidence>
<keyword evidence="3 10" id="KW-0436">Ligase</keyword>
<proteinExistence type="inferred from homology"/>
<dbReference type="EMBL" id="VFSS01000001">
    <property type="protein sequence ID" value="TPE58028.1"/>
    <property type="molecule type" value="Genomic_DNA"/>
</dbReference>
<dbReference type="Gene3D" id="3.90.740.10">
    <property type="entry name" value="Valyl/Leucyl/Isoleucyl-tRNA synthetase, editing domain"/>
    <property type="match status" value="1"/>
</dbReference>
<sequence>MEEKKDYKQTLLMPQTEFSMKANLGEKEAKYIAKWEEDKLYRQLLDRNLNNNSFVLHDGPPYANGNIHVGHALNKILKDIIVRFRTMQGFYAPYVAGWDTHGLPIEHKMLSEAKMTAKDFSVVNLRKKCAEYALSQVEKQKEQFKKLSLLSDLKDIYVTLDKKVEAKQLRLFQKMVNDGLIYKDLKPIYWSPSSQSALAEAEVEYADHISPSLYVAFPVIEGNEYVNKGDYIVIWTTTPWTLIANSGVAINKDFDYVLVKRNDKNYVLAKELLEKVAEVAKWENDFEIIKEFKGKELLNVKYKGPINKLICPIVEGHHVTLEGGTGLVHMAPLFGEDDFLIGNKYNLEKIMHVEDDGTLNEKGLQFAGVFYDDANPLVGKFLEENNLLVAFKKIKHSYPHDWRTHLPIMYRATPQWFVSLSSIKEDIQGALAKVKTYNDWSKKRLSLMLENRESWCISRQRTWGVPIIIFYDKDKQPVIDNEIFDYVINLVEQYGSDIWYEKTVDELLPEKYRGLGFTKETDIMDVWFDSGSTSISVTPGNIEAPFDLYLEGSDQYRGWFNSSLINSVAWRNNSPFKALLSHGFVLDGKGNKMSKSKGNVVDPLDVVNKYGADILRLWAANSEYSADVTIDDKILSQNVEIYRKVRNTIKFILGALSDFDFKEYDLDSIHALMNERIDNLENKLLNNYEQYRFVNVIKDINNFIIDFSSYYISISKDILYLNKIDDKERRQVQFVFNKLLLVLVKALAPIMPVTAEDIYEHYNNPIKESSVHKLNFLTHKQESLILEEKWTSFFNLKDEVYRLIEDKIKQQEIKRQNEAFVTINSDDEFIKSLPLTKLLMVAKVEFGSENKIEKKESFKCERCWNHFEINDFNLSESICSRCDEVVNGKGK</sequence>
<dbReference type="Gene3D" id="1.10.10.830">
    <property type="entry name" value="Ile-tRNA synthetase CP2 domain-like"/>
    <property type="match status" value="1"/>
</dbReference>
<reference evidence="13 14" key="1">
    <citation type="submission" date="2019-06" db="EMBL/GenBank/DDBJ databases">
        <title>Mycoplasma falconis type strain whole genome sequence.</title>
        <authorList>
            <person name="Spergser J."/>
        </authorList>
    </citation>
    <scope>NUCLEOTIDE SEQUENCE [LARGE SCALE GENOMIC DNA]</scope>
    <source>
        <strain evidence="13 14">ATCC 51372</strain>
    </source>
</reference>